<sequence length="477" mass="48296">MVEAVPRRTLLRTVAIAVALAAACAGVLPAGHARAATGTVPQDFNGDGYGDLAVAAPNATVNGKAKAGYVAVLYGSANGLRGTAKKVYTQASAGIPGTVEAGDRFGSDLVTADLDGDGYTDLQVSADDELWEQGGVVREGSRTVLWGGPGGFTSGKVRPAVGDGRYQSGSGTVTGDFNGDGHQDLLDNGRVEYGPFGRDGVPAGSTGVQLVDGDIQLVKVVAGDVDGDGITDVVTLAQSFDDDDEGNRGEHLNFLRGSRDGLRPLVVLKDAQGEKIRPGHTLAIGDVNGDHRGDIVMGYGGLRFIYGTANGPADSVAPRTITQDTPGVPGADEAGDVFGHDLAVGDVNGDGYGDVLAGDPFEDLGAVRQAGAFVVVPGGPGGPTGAGSRLFGQDSADVPGTVEKDDRFGENVHLVDGNGDGRAEPVVAAVGEDSYAGGVWVFRSGSAGVTAKGSFAFGARTLGTVASGAWLGDRFPR</sequence>
<dbReference type="InterPro" id="IPR013519">
    <property type="entry name" value="Int_alpha_beta-p"/>
</dbReference>
<evidence type="ECO:0000256" key="4">
    <source>
        <dbReference type="ARBA" id="ARBA00023180"/>
    </source>
</evidence>
<dbReference type="SUPFAM" id="SSF69318">
    <property type="entry name" value="Integrin alpha N-terminal domain"/>
    <property type="match status" value="1"/>
</dbReference>
<feature type="chain" id="PRO_5018611348" evidence="5">
    <location>
        <begin position="36"/>
        <end position="477"/>
    </location>
</feature>
<protein>
    <submittedName>
        <fullName evidence="6">VCBS repeat-containing protein</fullName>
    </submittedName>
</protein>
<dbReference type="SMART" id="SM00191">
    <property type="entry name" value="Int_alpha"/>
    <property type="match status" value="5"/>
</dbReference>
<keyword evidence="3" id="KW-0378">Hydrolase</keyword>
<feature type="signal peptide" evidence="5">
    <location>
        <begin position="1"/>
        <end position="35"/>
    </location>
</feature>
<dbReference type="PANTHER" id="PTHR23221">
    <property type="entry name" value="GLYCOSYLPHOSPHATIDYLINOSITOL PHOSPHOLIPASE D"/>
    <property type="match status" value="1"/>
</dbReference>
<reference evidence="6 7" key="1">
    <citation type="journal article" date="2019" name="Int. J. Syst. Evol. Microbiol.">
        <title>Streptomyces cyaneochromogenes sp. nov., a blue pigment-producing actinomycete from manganese-contaminated soil.</title>
        <authorList>
            <person name="Tang X."/>
            <person name="Zhao J."/>
            <person name="Li K."/>
            <person name="Chen Z."/>
            <person name="Sun Y."/>
            <person name="Gao J."/>
        </authorList>
    </citation>
    <scope>NUCLEOTIDE SEQUENCE [LARGE SCALE GENOMIC DNA]</scope>
    <source>
        <strain evidence="6 7">MK-45</strain>
    </source>
</reference>
<organism evidence="6 7">
    <name type="scientific">Streptomyces cyaneochromogenes</name>
    <dbReference type="NCBI Taxonomy" id="2496836"/>
    <lineage>
        <taxon>Bacteria</taxon>
        <taxon>Bacillati</taxon>
        <taxon>Actinomycetota</taxon>
        <taxon>Actinomycetes</taxon>
        <taxon>Kitasatosporales</taxon>
        <taxon>Streptomycetaceae</taxon>
        <taxon>Streptomyces</taxon>
    </lineage>
</organism>
<dbReference type="AlphaFoldDB" id="A0A3Q9ESN9"/>
<evidence type="ECO:0000256" key="5">
    <source>
        <dbReference type="SAM" id="SignalP"/>
    </source>
</evidence>
<dbReference type="PROSITE" id="PS51470">
    <property type="entry name" value="FG_GAP"/>
    <property type="match status" value="1"/>
</dbReference>
<dbReference type="EMBL" id="CP034539">
    <property type="protein sequence ID" value="AZQ34722.1"/>
    <property type="molecule type" value="Genomic_DNA"/>
</dbReference>
<dbReference type="OrthoDB" id="344301at2"/>
<gene>
    <name evidence="6" type="ORF">EJ357_15560</name>
</gene>
<evidence type="ECO:0000256" key="2">
    <source>
        <dbReference type="ARBA" id="ARBA00022737"/>
    </source>
</evidence>
<dbReference type="Gene3D" id="2.130.10.130">
    <property type="entry name" value="Integrin alpha, N-terminal"/>
    <property type="match status" value="4"/>
</dbReference>
<dbReference type="InterPro" id="IPR028994">
    <property type="entry name" value="Integrin_alpha_N"/>
</dbReference>
<dbReference type="PROSITE" id="PS51318">
    <property type="entry name" value="TAT"/>
    <property type="match status" value="1"/>
</dbReference>
<proteinExistence type="predicted"/>
<dbReference type="InterPro" id="IPR006311">
    <property type="entry name" value="TAT_signal"/>
</dbReference>
<keyword evidence="2" id="KW-0677">Repeat</keyword>
<evidence type="ECO:0000313" key="6">
    <source>
        <dbReference type="EMBL" id="AZQ34722.1"/>
    </source>
</evidence>
<evidence type="ECO:0000313" key="7">
    <source>
        <dbReference type="Proteomes" id="UP000280298"/>
    </source>
</evidence>
<dbReference type="KEGG" id="scya:EJ357_15560"/>
<dbReference type="Pfam" id="PF01839">
    <property type="entry name" value="FG-GAP"/>
    <property type="match status" value="3"/>
</dbReference>
<keyword evidence="4" id="KW-0325">Glycoprotein</keyword>
<dbReference type="GO" id="GO:0016787">
    <property type="term" value="F:hydrolase activity"/>
    <property type="evidence" value="ECO:0007669"/>
    <property type="project" value="UniProtKB-KW"/>
</dbReference>
<dbReference type="PANTHER" id="PTHR23221:SF7">
    <property type="entry name" value="PHOSPHATIDYLINOSITOL-GLYCAN-SPECIFIC PHOSPHOLIPASE D"/>
    <property type="match status" value="1"/>
</dbReference>
<dbReference type="InterPro" id="IPR013517">
    <property type="entry name" value="FG-GAP"/>
</dbReference>
<evidence type="ECO:0000256" key="1">
    <source>
        <dbReference type="ARBA" id="ARBA00022729"/>
    </source>
</evidence>
<dbReference type="RefSeq" id="WP_126392194.1">
    <property type="nucleotide sequence ID" value="NZ_CP034539.1"/>
</dbReference>
<dbReference type="Proteomes" id="UP000280298">
    <property type="component" value="Chromosome"/>
</dbReference>
<evidence type="ECO:0000256" key="3">
    <source>
        <dbReference type="ARBA" id="ARBA00022801"/>
    </source>
</evidence>
<keyword evidence="1 5" id="KW-0732">Signal</keyword>
<accession>A0A3Q9ESN9</accession>
<keyword evidence="7" id="KW-1185">Reference proteome</keyword>
<dbReference type="PROSITE" id="PS51257">
    <property type="entry name" value="PROKAR_LIPOPROTEIN"/>
    <property type="match status" value="1"/>
</dbReference>
<name>A0A3Q9ESN9_9ACTN</name>